<keyword evidence="2" id="KW-0963">Cytoplasm</keyword>
<feature type="compositionally biased region" description="Basic and acidic residues" evidence="3">
    <location>
        <begin position="143"/>
        <end position="168"/>
    </location>
</feature>
<dbReference type="Pfam" id="PF04774">
    <property type="entry name" value="HABP4_PAI-RBP1"/>
    <property type="match status" value="1"/>
</dbReference>
<dbReference type="EnsemblPlants" id="Kaladp0082s0095.1.v1.1">
    <property type="protein sequence ID" value="Kaladp0082s0095.1.v1.1"/>
    <property type="gene ID" value="Kaladp0082s0095.v1.1"/>
</dbReference>
<feature type="compositionally biased region" description="Gly residues" evidence="3">
    <location>
        <begin position="119"/>
        <end position="136"/>
    </location>
</feature>
<accession>A0A7N0US78</accession>
<reference evidence="5" key="1">
    <citation type="submission" date="2021-01" db="UniProtKB">
        <authorList>
            <consortium name="EnsemblPlants"/>
        </authorList>
    </citation>
    <scope>IDENTIFICATION</scope>
</reference>
<dbReference type="Proteomes" id="UP000594263">
    <property type="component" value="Unplaced"/>
</dbReference>
<sequence length="355" mass="38810">MSTANPFELLGHDENDDPSQLVLAAEQLKLAAPDKKAPVQAAAPAKPGKLPTKPLPPSQAVREARNEGGRGGARGPARGRGRGRAEFNREPFNNDSTYGGAPVPVKGSEEGKTFERRGGYGGPCGSFRGGRRGGYSNGEEAEGGERTRRVYERHSGTGRDNGFKRDGAGRGNWGTPTDEIAPEIEEVPIQREIVEEPEKQSGEEEVGDVNKEKTEEAAEEKEPEAKEMTLEEYEKVLEEKRKALSALKPEERKVDDKEFKSMQQISSKKNNDEIFIKLGSEKDKRREVAEKDEKVKKSVNITEFLKPAERERSYGGRGRGRGRGPRGGFTGGSYNNTAPPANIEDPGHFPALGVK</sequence>
<dbReference type="AlphaFoldDB" id="A0A7N0US78"/>
<protein>
    <recommendedName>
        <fullName evidence="4">Hyaluronan/mRNA-binding protein domain-containing protein</fullName>
    </recommendedName>
</protein>
<feature type="compositionally biased region" description="Basic and acidic residues" evidence="3">
    <location>
        <begin position="107"/>
        <end position="118"/>
    </location>
</feature>
<feature type="compositionally biased region" description="Low complexity" evidence="3">
    <location>
        <begin position="38"/>
        <end position="52"/>
    </location>
</feature>
<evidence type="ECO:0000256" key="3">
    <source>
        <dbReference type="SAM" id="MobiDB-lite"/>
    </source>
</evidence>
<comment type="subcellular location">
    <subcellularLocation>
        <location evidence="1">Cytoplasm</location>
    </subcellularLocation>
</comment>
<evidence type="ECO:0000313" key="5">
    <source>
        <dbReference type="EnsemblPlants" id="Kaladp0082s0095.1.v1.1"/>
    </source>
</evidence>
<dbReference type="GO" id="GO:0005634">
    <property type="term" value="C:nucleus"/>
    <property type="evidence" value="ECO:0007669"/>
    <property type="project" value="TreeGrafter"/>
</dbReference>
<dbReference type="Pfam" id="PF09598">
    <property type="entry name" value="Stm1_N"/>
    <property type="match status" value="1"/>
</dbReference>
<proteinExistence type="predicted"/>
<evidence type="ECO:0000313" key="6">
    <source>
        <dbReference type="Proteomes" id="UP000594263"/>
    </source>
</evidence>
<evidence type="ECO:0000259" key="4">
    <source>
        <dbReference type="SMART" id="SM01233"/>
    </source>
</evidence>
<dbReference type="InterPro" id="IPR006861">
    <property type="entry name" value="HABP4_PAIRBP1-bd"/>
</dbReference>
<dbReference type="PANTHER" id="PTHR12299">
    <property type="entry name" value="HYALURONIC ACID-BINDING PROTEIN 4"/>
    <property type="match status" value="1"/>
</dbReference>
<dbReference type="SMART" id="SM01233">
    <property type="entry name" value="HABP4_PAI-RBP1"/>
    <property type="match status" value="1"/>
</dbReference>
<feature type="domain" description="Hyaluronan/mRNA-binding protein" evidence="4">
    <location>
        <begin position="147"/>
        <end position="255"/>
    </location>
</feature>
<dbReference type="InterPro" id="IPR039764">
    <property type="entry name" value="HABP4/SERBP1-like"/>
</dbReference>
<organism evidence="5 6">
    <name type="scientific">Kalanchoe fedtschenkoi</name>
    <name type="common">Lavender scallops</name>
    <name type="synonym">South American air plant</name>
    <dbReference type="NCBI Taxonomy" id="63787"/>
    <lineage>
        <taxon>Eukaryota</taxon>
        <taxon>Viridiplantae</taxon>
        <taxon>Streptophyta</taxon>
        <taxon>Embryophyta</taxon>
        <taxon>Tracheophyta</taxon>
        <taxon>Spermatophyta</taxon>
        <taxon>Magnoliopsida</taxon>
        <taxon>eudicotyledons</taxon>
        <taxon>Gunneridae</taxon>
        <taxon>Pentapetalae</taxon>
        <taxon>Saxifragales</taxon>
        <taxon>Crassulaceae</taxon>
        <taxon>Kalanchoe</taxon>
    </lineage>
</organism>
<evidence type="ECO:0000256" key="1">
    <source>
        <dbReference type="ARBA" id="ARBA00004496"/>
    </source>
</evidence>
<dbReference type="PANTHER" id="PTHR12299:SF17">
    <property type="entry name" value="AT19571P-RELATED"/>
    <property type="match status" value="1"/>
</dbReference>
<dbReference type="OMA" id="FANGDXG"/>
<dbReference type="InterPro" id="IPR019084">
    <property type="entry name" value="STM1-like_N"/>
</dbReference>
<dbReference type="Gene3D" id="6.10.140.1040">
    <property type="match status" value="1"/>
</dbReference>
<evidence type="ECO:0000256" key="2">
    <source>
        <dbReference type="ARBA" id="ARBA00022490"/>
    </source>
</evidence>
<feature type="compositionally biased region" description="Basic and acidic residues" evidence="3">
    <location>
        <begin position="188"/>
        <end position="216"/>
    </location>
</feature>
<dbReference type="GO" id="GO:0003723">
    <property type="term" value="F:RNA binding"/>
    <property type="evidence" value="ECO:0007669"/>
    <property type="project" value="InterPro"/>
</dbReference>
<name>A0A7N0US78_KALFE</name>
<keyword evidence="6" id="KW-1185">Reference proteome</keyword>
<feature type="region of interest" description="Disordered" evidence="3">
    <location>
        <begin position="306"/>
        <end position="355"/>
    </location>
</feature>
<dbReference type="Gramene" id="Kaladp0082s0095.1.v1.1">
    <property type="protein sequence ID" value="Kaladp0082s0095.1.v1.1"/>
    <property type="gene ID" value="Kaladp0082s0095.v1.1"/>
</dbReference>
<feature type="region of interest" description="Disordered" evidence="3">
    <location>
        <begin position="32"/>
        <end position="230"/>
    </location>
</feature>
<dbReference type="GO" id="GO:0005737">
    <property type="term" value="C:cytoplasm"/>
    <property type="evidence" value="ECO:0007669"/>
    <property type="project" value="UniProtKB-SubCell"/>
</dbReference>